<name>A0ABP7MT62_9GAMM</name>
<dbReference type="Proteomes" id="UP001501565">
    <property type="component" value="Unassembled WGS sequence"/>
</dbReference>
<evidence type="ECO:0000256" key="1">
    <source>
        <dbReference type="SAM" id="Phobius"/>
    </source>
</evidence>
<feature type="transmembrane region" description="Helical" evidence="1">
    <location>
        <begin position="28"/>
        <end position="49"/>
    </location>
</feature>
<sequence length="215" mass="24012">MSLSDSIQKLNELDLNDIDFNNIGSWPIAGRVFILALVMGLVLAAGFWFHIKGLGETYESEVAKEKTLKEDFEIKAFKVANLGVYKQQMTEMEETFGALLRQLPSDTEVAGLLEDITHTGLGSGLKFETIDLQPELKKEFYIELPFKIRVEGSYHELGSFVSGVAGLPRIVTLHDLDIKNKSVKNKEEGHASGVLVMDVLAKTYRYNETKKRGAN</sequence>
<comment type="caution">
    <text evidence="2">The sequence shown here is derived from an EMBL/GenBank/DDBJ whole genome shotgun (WGS) entry which is preliminary data.</text>
</comment>
<accession>A0ABP7MT62</accession>
<dbReference type="PANTHER" id="PTHR39555:SF1">
    <property type="entry name" value="TYPE IV PILUS INNER MEMBRANE COMPONENT PILO"/>
    <property type="match status" value="1"/>
</dbReference>
<dbReference type="Pfam" id="PF04350">
    <property type="entry name" value="PilO"/>
    <property type="match status" value="1"/>
</dbReference>
<organism evidence="2 3">
    <name type="scientific">Litoribacillus peritrichatus</name>
    <dbReference type="NCBI Taxonomy" id="718191"/>
    <lineage>
        <taxon>Bacteria</taxon>
        <taxon>Pseudomonadati</taxon>
        <taxon>Pseudomonadota</taxon>
        <taxon>Gammaproteobacteria</taxon>
        <taxon>Oceanospirillales</taxon>
        <taxon>Oceanospirillaceae</taxon>
        <taxon>Litoribacillus</taxon>
    </lineage>
</organism>
<gene>
    <name evidence="2" type="primary">pilO</name>
    <name evidence="2" type="ORF">GCM10022277_27890</name>
</gene>
<dbReference type="Gene3D" id="3.30.70.60">
    <property type="match status" value="1"/>
</dbReference>
<dbReference type="InterPro" id="IPR014717">
    <property type="entry name" value="Transl_elong_EF1B/ribsomal_bS6"/>
</dbReference>
<dbReference type="PIRSF" id="PIRSF016482">
    <property type="entry name" value="PilO"/>
    <property type="match status" value="1"/>
</dbReference>
<dbReference type="Gene3D" id="1.10.287.540">
    <property type="entry name" value="Helix hairpin bin"/>
    <property type="match status" value="1"/>
</dbReference>
<reference evidence="3" key="1">
    <citation type="journal article" date="2019" name="Int. J. Syst. Evol. Microbiol.">
        <title>The Global Catalogue of Microorganisms (GCM) 10K type strain sequencing project: providing services to taxonomists for standard genome sequencing and annotation.</title>
        <authorList>
            <consortium name="The Broad Institute Genomics Platform"/>
            <consortium name="The Broad Institute Genome Sequencing Center for Infectious Disease"/>
            <person name="Wu L."/>
            <person name="Ma J."/>
        </authorList>
    </citation>
    <scope>NUCLEOTIDE SEQUENCE [LARGE SCALE GENOMIC DNA]</scope>
    <source>
        <strain evidence="3">JCM 17551</strain>
    </source>
</reference>
<keyword evidence="1" id="KW-0472">Membrane</keyword>
<evidence type="ECO:0000313" key="3">
    <source>
        <dbReference type="Proteomes" id="UP001501565"/>
    </source>
</evidence>
<keyword evidence="1" id="KW-1133">Transmembrane helix</keyword>
<evidence type="ECO:0000313" key="2">
    <source>
        <dbReference type="EMBL" id="GAA3929724.1"/>
    </source>
</evidence>
<keyword evidence="1" id="KW-0812">Transmembrane</keyword>
<proteinExistence type="predicted"/>
<dbReference type="RefSeq" id="WP_344799161.1">
    <property type="nucleotide sequence ID" value="NZ_BAABBN010000007.1"/>
</dbReference>
<protein>
    <submittedName>
        <fullName evidence="2">Type 4a pilus biogenesis protein PilO</fullName>
    </submittedName>
</protein>
<dbReference type="EMBL" id="BAABBN010000007">
    <property type="protein sequence ID" value="GAA3929724.1"/>
    <property type="molecule type" value="Genomic_DNA"/>
</dbReference>
<dbReference type="InterPro" id="IPR007445">
    <property type="entry name" value="PilO"/>
</dbReference>
<keyword evidence="3" id="KW-1185">Reference proteome</keyword>
<dbReference type="PANTHER" id="PTHR39555">
    <property type="entry name" value="FIMBRIAL ASSEMBLY PROTEIN PILO-LIKE PROTEIN-RELATED"/>
    <property type="match status" value="1"/>
</dbReference>